<dbReference type="FunFam" id="3.40.50.150:FF:000236">
    <property type="entry name" value="S-adenosyl-L-methionine-dependent methyltransferases superfamily protein"/>
    <property type="match status" value="1"/>
</dbReference>
<dbReference type="Gene3D" id="3.40.50.150">
    <property type="entry name" value="Vaccinia Virus protein VP39"/>
    <property type="match status" value="1"/>
</dbReference>
<dbReference type="Proteomes" id="UP001187192">
    <property type="component" value="Unassembled WGS sequence"/>
</dbReference>
<proteinExistence type="inferred from homology"/>
<comment type="similarity">
    <text evidence="1">Belongs to the methyltransferase superfamily.</text>
</comment>
<evidence type="ECO:0000256" key="3">
    <source>
        <dbReference type="ARBA" id="ARBA00022679"/>
    </source>
</evidence>
<sequence length="367" mass="40582">MALFWNKNTLLLRPDTNGGTSTTRAHPWSSCNSNVTTSCFHGLWSNPFPTAIKPSSNPRHCRSKAWPSVSIGSFFDERHPKVKANVQKHGLRQQKEEDYDDEEEEVDYRVLTSVKSGYNDIMILESDDSRVLLLDSTYNVHSILYKHEKWTHSYWDECASLPPILPNGPIAILGLGGGTAAHLMLDLWPELQLEGWEIDQILIDKARDYFGLSDLEKGTEAGGILNVHIGDALSPSVNICGGYAGILVDLFSDGVILPQLEEVTTWLEIKKWLMPNGRIMVNCGGMTGGSDVDPRSASSNCSLVQNSTIKALSEAFAGEICLKKVAKGNRENHLALTGPIPDLDSWSTMVPDPLSAIVKQWKPYAEF</sequence>
<evidence type="ECO:0000313" key="5">
    <source>
        <dbReference type="Proteomes" id="UP001187192"/>
    </source>
</evidence>
<keyword evidence="5" id="KW-1185">Reference proteome</keyword>
<dbReference type="SUPFAM" id="SSF53335">
    <property type="entry name" value="S-adenosyl-L-methionine-dependent methyltransferases"/>
    <property type="match status" value="1"/>
</dbReference>
<evidence type="ECO:0000256" key="1">
    <source>
        <dbReference type="ARBA" id="ARBA00008361"/>
    </source>
</evidence>
<comment type="caution">
    <text evidence="4">The sequence shown here is derived from an EMBL/GenBank/DDBJ whole genome shotgun (WGS) entry which is preliminary data.</text>
</comment>
<keyword evidence="3" id="KW-0808">Transferase</keyword>
<dbReference type="InterPro" id="IPR029063">
    <property type="entry name" value="SAM-dependent_MTases_sf"/>
</dbReference>
<evidence type="ECO:0000256" key="2">
    <source>
        <dbReference type="ARBA" id="ARBA00022603"/>
    </source>
</evidence>
<dbReference type="GO" id="GO:0032259">
    <property type="term" value="P:methylation"/>
    <property type="evidence" value="ECO:0007669"/>
    <property type="project" value="UniProtKB-KW"/>
</dbReference>
<evidence type="ECO:0008006" key="6">
    <source>
        <dbReference type="Google" id="ProtNLM"/>
    </source>
</evidence>
<gene>
    <name evidence="4" type="ORF">TIFTF001_024731</name>
</gene>
<accession>A0AA88AMJ4</accession>
<dbReference type="PANTHER" id="PTHR12176:SF76">
    <property type="entry name" value="S-ADENOSYL-L-METHIONINE-DEPENDENT METHYLTRANSFERASES SUPERFAMILY PROTEIN"/>
    <property type="match status" value="1"/>
</dbReference>
<dbReference type="AlphaFoldDB" id="A0AA88AMJ4"/>
<dbReference type="EMBL" id="BTGU01000058">
    <property type="protein sequence ID" value="GMN55609.1"/>
    <property type="molecule type" value="Genomic_DNA"/>
</dbReference>
<dbReference type="PANTHER" id="PTHR12176">
    <property type="entry name" value="SAM-DEPENDENT METHYLTRANSFERASE SUPERFAMILY PROTEIN"/>
    <property type="match status" value="1"/>
</dbReference>
<protein>
    <recommendedName>
        <fullName evidence="6">S-adenosyl-L-methionine-dependent methyltransferase</fullName>
    </recommendedName>
</protein>
<name>A0AA88AMJ4_FICCA</name>
<organism evidence="4 5">
    <name type="scientific">Ficus carica</name>
    <name type="common">Common fig</name>
    <dbReference type="NCBI Taxonomy" id="3494"/>
    <lineage>
        <taxon>Eukaryota</taxon>
        <taxon>Viridiplantae</taxon>
        <taxon>Streptophyta</taxon>
        <taxon>Embryophyta</taxon>
        <taxon>Tracheophyta</taxon>
        <taxon>Spermatophyta</taxon>
        <taxon>Magnoliopsida</taxon>
        <taxon>eudicotyledons</taxon>
        <taxon>Gunneridae</taxon>
        <taxon>Pentapetalae</taxon>
        <taxon>rosids</taxon>
        <taxon>fabids</taxon>
        <taxon>Rosales</taxon>
        <taxon>Moraceae</taxon>
        <taxon>Ficeae</taxon>
        <taxon>Ficus</taxon>
    </lineage>
</organism>
<dbReference type="GO" id="GO:0008168">
    <property type="term" value="F:methyltransferase activity"/>
    <property type="evidence" value="ECO:0007669"/>
    <property type="project" value="UniProtKB-KW"/>
</dbReference>
<keyword evidence="2" id="KW-0489">Methyltransferase</keyword>
<evidence type="ECO:0000313" key="4">
    <source>
        <dbReference type="EMBL" id="GMN55609.1"/>
    </source>
</evidence>
<dbReference type="InterPro" id="IPR051419">
    <property type="entry name" value="Lys/N-term_MeTrsfase_sf"/>
</dbReference>
<reference evidence="4" key="1">
    <citation type="submission" date="2023-07" db="EMBL/GenBank/DDBJ databases">
        <title>draft genome sequence of fig (Ficus carica).</title>
        <authorList>
            <person name="Takahashi T."/>
            <person name="Nishimura K."/>
        </authorList>
    </citation>
    <scope>NUCLEOTIDE SEQUENCE</scope>
</reference>